<dbReference type="PANTHER" id="PTHR23235:SF120">
    <property type="entry name" value="KRUPPEL-LIKE FACTOR 15"/>
    <property type="match status" value="1"/>
</dbReference>
<evidence type="ECO:0000256" key="7">
    <source>
        <dbReference type="PROSITE-ProRule" id="PRU00042"/>
    </source>
</evidence>
<dbReference type="AlphaFoldDB" id="A0A1M8A5S2"/>
<name>A0A1M8A5S2_MALS4</name>
<protein>
    <submittedName>
        <fullName evidence="10">Similar to S.cerevisiae protein MSN2 (Stress-responsive transcriptional activator)</fullName>
    </submittedName>
</protein>
<accession>A0A1M8A5S2</accession>
<evidence type="ECO:0000256" key="3">
    <source>
        <dbReference type="ARBA" id="ARBA00022737"/>
    </source>
</evidence>
<dbReference type="STRING" id="1230383.A0A1M8A5S2"/>
<keyword evidence="3" id="KW-0677">Repeat</keyword>
<comment type="subcellular location">
    <subcellularLocation>
        <location evidence="1">Nucleus</location>
    </subcellularLocation>
</comment>
<evidence type="ECO:0000256" key="4">
    <source>
        <dbReference type="ARBA" id="ARBA00022771"/>
    </source>
</evidence>
<dbReference type="VEuPathDB" id="FungiDB:MSYG_2148"/>
<dbReference type="GO" id="GO:0005634">
    <property type="term" value="C:nucleus"/>
    <property type="evidence" value="ECO:0007669"/>
    <property type="project" value="UniProtKB-SubCell"/>
</dbReference>
<sequence length="229" mass="26237">MSFLFPELVHNELWPPVEFSSHTRSTVPAFANDAQSLAKEEIKEPLKSWPHVDEDVRVFLNSERLARATAEREALPARLLFPPMSDHKSSTLGESNARKKESTSPPMSTGYPRIVEDRDLTWPPVRPPSLLPSGENPAVQKKSKDGRDRPFPCLHCSKAFFRKHDLERHARVHSGDRPYVCRVCQKGFPRSDALRRHIRIERESHQVYFPSKDSDVLINIDRDPPTDNS</sequence>
<keyword evidence="11" id="KW-1185">Reference proteome</keyword>
<dbReference type="GO" id="GO:0008270">
    <property type="term" value="F:zinc ion binding"/>
    <property type="evidence" value="ECO:0007669"/>
    <property type="project" value="UniProtKB-KW"/>
</dbReference>
<feature type="domain" description="C2H2-type" evidence="9">
    <location>
        <begin position="179"/>
        <end position="210"/>
    </location>
</feature>
<evidence type="ECO:0000313" key="11">
    <source>
        <dbReference type="Proteomes" id="UP000186303"/>
    </source>
</evidence>
<dbReference type="OrthoDB" id="8922241at2759"/>
<dbReference type="PROSITE" id="PS50157">
    <property type="entry name" value="ZINC_FINGER_C2H2_2"/>
    <property type="match status" value="2"/>
</dbReference>
<keyword evidence="2" id="KW-0479">Metal-binding</keyword>
<organism evidence="10 11">
    <name type="scientific">Malassezia sympodialis (strain ATCC 42132)</name>
    <name type="common">Atopic eczema-associated yeast</name>
    <dbReference type="NCBI Taxonomy" id="1230383"/>
    <lineage>
        <taxon>Eukaryota</taxon>
        <taxon>Fungi</taxon>
        <taxon>Dikarya</taxon>
        <taxon>Basidiomycota</taxon>
        <taxon>Ustilaginomycotina</taxon>
        <taxon>Malasseziomycetes</taxon>
        <taxon>Malasseziales</taxon>
        <taxon>Malasseziaceae</taxon>
        <taxon>Malassezia</taxon>
    </lineage>
</organism>
<proteinExistence type="predicted"/>
<feature type="domain" description="C2H2-type" evidence="9">
    <location>
        <begin position="151"/>
        <end position="178"/>
    </location>
</feature>
<dbReference type="InterPro" id="IPR013087">
    <property type="entry name" value="Znf_C2H2_type"/>
</dbReference>
<dbReference type="Proteomes" id="UP000186303">
    <property type="component" value="Chromosome 3"/>
</dbReference>
<dbReference type="FunFam" id="3.30.160.60:FF:000065">
    <property type="entry name" value="B-cell CLL/lymphoma 6, member B"/>
    <property type="match status" value="1"/>
</dbReference>
<dbReference type="InterPro" id="IPR036236">
    <property type="entry name" value="Znf_C2H2_sf"/>
</dbReference>
<keyword evidence="6" id="KW-0539">Nucleus</keyword>
<dbReference type="SUPFAM" id="SSF57667">
    <property type="entry name" value="beta-beta-alpha zinc fingers"/>
    <property type="match status" value="1"/>
</dbReference>
<dbReference type="PROSITE" id="PS00028">
    <property type="entry name" value="ZINC_FINGER_C2H2_1"/>
    <property type="match status" value="1"/>
</dbReference>
<dbReference type="GO" id="GO:0000978">
    <property type="term" value="F:RNA polymerase II cis-regulatory region sequence-specific DNA binding"/>
    <property type="evidence" value="ECO:0007669"/>
    <property type="project" value="TreeGrafter"/>
</dbReference>
<evidence type="ECO:0000256" key="6">
    <source>
        <dbReference type="ARBA" id="ARBA00023242"/>
    </source>
</evidence>
<dbReference type="Gene3D" id="3.30.160.60">
    <property type="entry name" value="Classic Zinc Finger"/>
    <property type="match status" value="2"/>
</dbReference>
<dbReference type="SMART" id="SM00355">
    <property type="entry name" value="ZnF_C2H2"/>
    <property type="match status" value="2"/>
</dbReference>
<keyword evidence="5" id="KW-0862">Zinc</keyword>
<feature type="region of interest" description="Disordered" evidence="8">
    <location>
        <begin position="81"/>
        <end position="150"/>
    </location>
</feature>
<gene>
    <name evidence="10" type="ORF">MSYG_2148</name>
</gene>
<evidence type="ECO:0000256" key="1">
    <source>
        <dbReference type="ARBA" id="ARBA00004123"/>
    </source>
</evidence>
<evidence type="ECO:0000256" key="5">
    <source>
        <dbReference type="ARBA" id="ARBA00022833"/>
    </source>
</evidence>
<evidence type="ECO:0000259" key="9">
    <source>
        <dbReference type="PROSITE" id="PS50157"/>
    </source>
</evidence>
<dbReference type="EMBL" id="LT671823">
    <property type="protein sequence ID" value="SHO77806.1"/>
    <property type="molecule type" value="Genomic_DNA"/>
</dbReference>
<dbReference type="GO" id="GO:0000981">
    <property type="term" value="F:DNA-binding transcription factor activity, RNA polymerase II-specific"/>
    <property type="evidence" value="ECO:0007669"/>
    <property type="project" value="TreeGrafter"/>
</dbReference>
<evidence type="ECO:0000313" key="10">
    <source>
        <dbReference type="EMBL" id="SHO77806.1"/>
    </source>
</evidence>
<reference evidence="11" key="1">
    <citation type="journal article" date="2017" name="Nucleic Acids Res.">
        <title>Proteogenomics produces comprehensive and highly accurate protein-coding gene annotation in a complete genome assembly of Malassezia sympodialis.</title>
        <authorList>
            <person name="Zhu Y."/>
            <person name="Engstroem P.G."/>
            <person name="Tellgren-Roth C."/>
            <person name="Baudo C.D."/>
            <person name="Kennell J.C."/>
            <person name="Sun S."/>
            <person name="Billmyre R.B."/>
            <person name="Schroeder M.S."/>
            <person name="Andersson A."/>
            <person name="Holm T."/>
            <person name="Sigurgeirsson B."/>
            <person name="Wu G."/>
            <person name="Sankaranarayanan S.R."/>
            <person name="Siddharthan R."/>
            <person name="Sanyal K."/>
            <person name="Lundeberg J."/>
            <person name="Nystedt B."/>
            <person name="Boekhout T."/>
            <person name="Dawson T.L. Jr."/>
            <person name="Heitman J."/>
            <person name="Scheynius A."/>
            <person name="Lehtioe J."/>
        </authorList>
    </citation>
    <scope>NUCLEOTIDE SEQUENCE [LARGE SCALE GENOMIC DNA]</scope>
    <source>
        <strain evidence="11">ATCC 42132</strain>
    </source>
</reference>
<dbReference type="Pfam" id="PF00096">
    <property type="entry name" value="zf-C2H2"/>
    <property type="match status" value="2"/>
</dbReference>
<dbReference type="PANTHER" id="PTHR23235">
    <property type="entry name" value="KRUEPPEL-LIKE TRANSCRIPTION FACTOR"/>
    <property type="match status" value="1"/>
</dbReference>
<evidence type="ECO:0000256" key="2">
    <source>
        <dbReference type="ARBA" id="ARBA00022723"/>
    </source>
</evidence>
<dbReference type="FunFam" id="3.30.160.60:FF:000145">
    <property type="entry name" value="Zinc finger protein 574"/>
    <property type="match status" value="1"/>
</dbReference>
<evidence type="ECO:0000256" key="8">
    <source>
        <dbReference type="SAM" id="MobiDB-lite"/>
    </source>
</evidence>
<keyword evidence="4 7" id="KW-0863">Zinc-finger</keyword>